<dbReference type="EMBL" id="JAIWYP010000015">
    <property type="protein sequence ID" value="KAH3701599.1"/>
    <property type="molecule type" value="Genomic_DNA"/>
</dbReference>
<protein>
    <submittedName>
        <fullName evidence="1">Uncharacterized protein</fullName>
    </submittedName>
</protein>
<gene>
    <name evidence="1" type="ORF">DPMN_076588</name>
</gene>
<sequence>MIVKSLLSEPGTAAYGRLPMPTVYGSSLLTFLGVARSGVGRLPVIDRYIHYTNFPPFFI</sequence>
<proteinExistence type="predicted"/>
<evidence type="ECO:0000313" key="1">
    <source>
        <dbReference type="EMBL" id="KAH3701599.1"/>
    </source>
</evidence>
<accession>A0A9D4BMI9</accession>
<organism evidence="1 2">
    <name type="scientific">Dreissena polymorpha</name>
    <name type="common">Zebra mussel</name>
    <name type="synonym">Mytilus polymorpha</name>
    <dbReference type="NCBI Taxonomy" id="45954"/>
    <lineage>
        <taxon>Eukaryota</taxon>
        <taxon>Metazoa</taxon>
        <taxon>Spiralia</taxon>
        <taxon>Lophotrochozoa</taxon>
        <taxon>Mollusca</taxon>
        <taxon>Bivalvia</taxon>
        <taxon>Autobranchia</taxon>
        <taxon>Heteroconchia</taxon>
        <taxon>Euheterodonta</taxon>
        <taxon>Imparidentia</taxon>
        <taxon>Neoheterodontei</taxon>
        <taxon>Myida</taxon>
        <taxon>Dreissenoidea</taxon>
        <taxon>Dreissenidae</taxon>
        <taxon>Dreissena</taxon>
    </lineage>
</organism>
<reference evidence="1" key="1">
    <citation type="journal article" date="2019" name="bioRxiv">
        <title>The Genome of the Zebra Mussel, Dreissena polymorpha: A Resource for Invasive Species Research.</title>
        <authorList>
            <person name="McCartney M.A."/>
            <person name="Auch B."/>
            <person name="Kono T."/>
            <person name="Mallez S."/>
            <person name="Zhang Y."/>
            <person name="Obille A."/>
            <person name="Becker A."/>
            <person name="Abrahante J.E."/>
            <person name="Garbe J."/>
            <person name="Badalamenti J.P."/>
            <person name="Herman A."/>
            <person name="Mangelson H."/>
            <person name="Liachko I."/>
            <person name="Sullivan S."/>
            <person name="Sone E.D."/>
            <person name="Koren S."/>
            <person name="Silverstein K.A.T."/>
            <person name="Beckman K.B."/>
            <person name="Gohl D.M."/>
        </authorList>
    </citation>
    <scope>NUCLEOTIDE SEQUENCE</scope>
    <source>
        <strain evidence="1">Duluth1</strain>
        <tissue evidence="1">Whole animal</tissue>
    </source>
</reference>
<evidence type="ECO:0000313" key="2">
    <source>
        <dbReference type="Proteomes" id="UP000828390"/>
    </source>
</evidence>
<dbReference type="AlphaFoldDB" id="A0A9D4BMI9"/>
<keyword evidence="2" id="KW-1185">Reference proteome</keyword>
<dbReference type="Proteomes" id="UP000828390">
    <property type="component" value="Unassembled WGS sequence"/>
</dbReference>
<reference evidence="1" key="2">
    <citation type="submission" date="2020-11" db="EMBL/GenBank/DDBJ databases">
        <authorList>
            <person name="McCartney M.A."/>
            <person name="Auch B."/>
            <person name="Kono T."/>
            <person name="Mallez S."/>
            <person name="Becker A."/>
            <person name="Gohl D.M."/>
            <person name="Silverstein K.A.T."/>
            <person name="Koren S."/>
            <person name="Bechman K.B."/>
            <person name="Herman A."/>
            <person name="Abrahante J.E."/>
            <person name="Garbe J."/>
        </authorList>
    </citation>
    <scope>NUCLEOTIDE SEQUENCE</scope>
    <source>
        <strain evidence="1">Duluth1</strain>
        <tissue evidence="1">Whole animal</tissue>
    </source>
</reference>
<comment type="caution">
    <text evidence="1">The sequence shown here is derived from an EMBL/GenBank/DDBJ whole genome shotgun (WGS) entry which is preliminary data.</text>
</comment>
<name>A0A9D4BMI9_DREPO</name>